<evidence type="ECO:0000256" key="5">
    <source>
        <dbReference type="ARBA" id="ARBA00022833"/>
    </source>
</evidence>
<evidence type="ECO:0000259" key="6">
    <source>
        <dbReference type="SMART" id="SM00849"/>
    </source>
</evidence>
<evidence type="ECO:0000313" key="8">
    <source>
        <dbReference type="Proteomes" id="UP001259982"/>
    </source>
</evidence>
<evidence type="ECO:0000256" key="2">
    <source>
        <dbReference type="ARBA" id="ARBA00007749"/>
    </source>
</evidence>
<proteinExistence type="inferred from homology"/>
<keyword evidence="3" id="KW-0479">Metal-binding</keyword>
<organism evidence="7 8">
    <name type="scientific">Spectribacter acetivorans</name>
    <dbReference type="NCBI Taxonomy" id="3075603"/>
    <lineage>
        <taxon>Bacteria</taxon>
        <taxon>Pseudomonadati</taxon>
        <taxon>Pseudomonadota</taxon>
        <taxon>Gammaproteobacteria</taxon>
        <taxon>Salinisphaerales</taxon>
        <taxon>Salinisphaeraceae</taxon>
        <taxon>Spectribacter</taxon>
    </lineage>
</organism>
<accession>A0ABU3B5T7</accession>
<reference evidence="7 8" key="1">
    <citation type="submission" date="2023-09" db="EMBL/GenBank/DDBJ databases">
        <authorList>
            <person name="Rey-Velasco X."/>
        </authorList>
    </citation>
    <scope>NUCLEOTIDE SEQUENCE [LARGE SCALE GENOMIC DNA]</scope>
    <source>
        <strain evidence="7 8">P385</strain>
    </source>
</reference>
<dbReference type="PANTHER" id="PTHR42978:SF7">
    <property type="entry name" value="METALLO-HYDROLASE RV2300C-RELATED"/>
    <property type="match status" value="1"/>
</dbReference>
<dbReference type="Proteomes" id="UP001259982">
    <property type="component" value="Unassembled WGS sequence"/>
</dbReference>
<sequence>MTKAGKTKEYQVHPLILGEAQVGSVLDIFWSLTKNAAPVKVPVLAFLIEGGSEPILVDTGMRSADRAMNIHKLGPHSIGEDNTLAAQLARFGYRPEDIKTVLITHLHYDHAGGCEDLPNARIIVQRSELAAAAAPIGPRGLEIGNRELFYDREDIAALVNPLWERVELIEGDVTPFPGIDCILYPDTHTPGSQCIYVNTPDGVVSIVGDIVRKVQLNVGQGIPPGLYYDLEQMLRAMRDIGQRSDLVLPTHDPMVLEEDPEKRLAALRPEKPWP</sequence>
<keyword evidence="4" id="KW-0378">Hydrolase</keyword>
<dbReference type="InterPro" id="IPR036866">
    <property type="entry name" value="RibonucZ/Hydroxyglut_hydro"/>
</dbReference>
<dbReference type="SMART" id="SM00849">
    <property type="entry name" value="Lactamase_B"/>
    <property type="match status" value="1"/>
</dbReference>
<dbReference type="SUPFAM" id="SSF56281">
    <property type="entry name" value="Metallo-hydrolase/oxidoreductase"/>
    <property type="match status" value="1"/>
</dbReference>
<evidence type="ECO:0000256" key="4">
    <source>
        <dbReference type="ARBA" id="ARBA00022801"/>
    </source>
</evidence>
<dbReference type="EMBL" id="JAVRHY010000002">
    <property type="protein sequence ID" value="MDT0617505.1"/>
    <property type="molecule type" value="Genomic_DNA"/>
</dbReference>
<evidence type="ECO:0000256" key="1">
    <source>
        <dbReference type="ARBA" id="ARBA00001947"/>
    </source>
</evidence>
<comment type="cofactor">
    <cofactor evidence="1">
        <name>Zn(2+)</name>
        <dbReference type="ChEBI" id="CHEBI:29105"/>
    </cofactor>
</comment>
<protein>
    <submittedName>
        <fullName evidence="7">N-acyl homoserine lactonase family protein</fullName>
    </submittedName>
</protein>
<dbReference type="InterPro" id="IPR001279">
    <property type="entry name" value="Metallo-B-lactamas"/>
</dbReference>
<comment type="caution">
    <text evidence="7">The sequence shown here is derived from an EMBL/GenBank/DDBJ whole genome shotgun (WGS) entry which is preliminary data.</text>
</comment>
<dbReference type="InterPro" id="IPR051013">
    <property type="entry name" value="MBL_superfamily_lactonases"/>
</dbReference>
<dbReference type="Gene3D" id="3.60.15.10">
    <property type="entry name" value="Ribonuclease Z/Hydroxyacylglutathione hydrolase-like"/>
    <property type="match status" value="1"/>
</dbReference>
<dbReference type="CDD" id="cd07729">
    <property type="entry name" value="AHL_lactonase_MBL-fold"/>
    <property type="match status" value="1"/>
</dbReference>
<dbReference type="RefSeq" id="WP_311657306.1">
    <property type="nucleotide sequence ID" value="NZ_JAVRHY010000002.1"/>
</dbReference>
<keyword evidence="8" id="KW-1185">Reference proteome</keyword>
<dbReference type="PANTHER" id="PTHR42978">
    <property type="entry name" value="QUORUM-QUENCHING LACTONASE YTNP-RELATED-RELATED"/>
    <property type="match status" value="1"/>
</dbReference>
<name>A0ABU3B5T7_9GAMM</name>
<gene>
    <name evidence="7" type="ORF">RM531_03390</name>
</gene>
<keyword evidence="5" id="KW-0862">Zinc</keyword>
<evidence type="ECO:0000256" key="3">
    <source>
        <dbReference type="ARBA" id="ARBA00022723"/>
    </source>
</evidence>
<dbReference type="Pfam" id="PF00753">
    <property type="entry name" value="Lactamase_B"/>
    <property type="match status" value="1"/>
</dbReference>
<comment type="similarity">
    <text evidence="2">Belongs to the metallo-beta-lactamase superfamily.</text>
</comment>
<feature type="domain" description="Metallo-beta-lactamase" evidence="6">
    <location>
        <begin position="42"/>
        <end position="251"/>
    </location>
</feature>
<evidence type="ECO:0000313" key="7">
    <source>
        <dbReference type="EMBL" id="MDT0617505.1"/>
    </source>
</evidence>